<evidence type="ECO:0000256" key="3">
    <source>
        <dbReference type="ARBA" id="ARBA00022630"/>
    </source>
</evidence>
<evidence type="ECO:0000256" key="2">
    <source>
        <dbReference type="ARBA" id="ARBA00005272"/>
    </source>
</evidence>
<dbReference type="PATRIC" id="fig|1331060.3.peg.2351"/>
<dbReference type="EMBL" id="ATDP01000089">
    <property type="protein sequence ID" value="EQB14960.1"/>
    <property type="molecule type" value="Genomic_DNA"/>
</dbReference>
<dbReference type="InterPro" id="IPR051169">
    <property type="entry name" value="NADH-Q_oxidoreductase"/>
</dbReference>
<evidence type="ECO:0000313" key="7">
    <source>
        <dbReference type="EMBL" id="EQB14960.1"/>
    </source>
</evidence>
<comment type="caution">
    <text evidence="7">The sequence shown here is derived from an EMBL/GenBank/DDBJ whole genome shotgun (WGS) entry which is preliminary data.</text>
</comment>
<dbReference type="PRINTS" id="PR00368">
    <property type="entry name" value="FADPNR"/>
</dbReference>
<proteinExistence type="inferred from homology"/>
<organism evidence="7 8">
    <name type="scientific">Sphingobium lactosutens DS20</name>
    <dbReference type="NCBI Taxonomy" id="1331060"/>
    <lineage>
        <taxon>Bacteria</taxon>
        <taxon>Pseudomonadati</taxon>
        <taxon>Pseudomonadota</taxon>
        <taxon>Alphaproteobacteria</taxon>
        <taxon>Sphingomonadales</taxon>
        <taxon>Sphingomonadaceae</taxon>
        <taxon>Sphingobium</taxon>
    </lineage>
</organism>
<dbReference type="PANTHER" id="PTHR42913:SF3">
    <property type="entry name" value="64 KDA MITOCHONDRIAL NADH DEHYDROGENASE (EUROFUNG)"/>
    <property type="match status" value="1"/>
</dbReference>
<evidence type="ECO:0000259" key="6">
    <source>
        <dbReference type="Pfam" id="PF07992"/>
    </source>
</evidence>
<name>T0IT00_9SPHN</name>
<dbReference type="AlphaFoldDB" id="T0IT00"/>
<keyword evidence="4" id="KW-0274">FAD</keyword>
<dbReference type="Gene3D" id="3.50.50.100">
    <property type="match status" value="1"/>
</dbReference>
<dbReference type="RefSeq" id="WP_021226156.1">
    <property type="nucleotide sequence ID" value="NZ_ATDP01000089.1"/>
</dbReference>
<sequence>MKHRVVIVGGGVAGLDLASQLAGNKHPELDVRLIDREPAHVWKPMLHTIAAGTADTFPNQTAYLVQARKRGFRYEPGEVVGVDRQSNQVEIALMVDGEGCELVPARKIAYDTLVLAAGSRANDFGTPGVSEHCMTIDSRCEAIACNDHLRIHMLKAIASGTPLSIAIVGAGATGVELASELMRLADILEQHGASGLRKGLKVSLIESQSRILGPFPDKIAAAAAEVLEELGIDIHTHARVQSADAQGFVLADGRRIDAELRIWAAGVRAPEFIAGIEGLEHSRQGQVVVGPTLMSAQDRAIFALGDCASLTLPDRAGPLPTTAQVAYQQSVYLGRQLPRMLNDDQVPPFRYRDFGSLVSLGGYDAYGTLGRFGLYRGGFLKGRVAQLGHAFLYRRHQARLYGPLRGSLLWLADCISGAIRPTQRLG</sequence>
<keyword evidence="5" id="KW-0560">Oxidoreductase</keyword>
<feature type="domain" description="FAD/NAD(P)-binding" evidence="6">
    <location>
        <begin position="4"/>
        <end position="329"/>
    </location>
</feature>
<evidence type="ECO:0000256" key="1">
    <source>
        <dbReference type="ARBA" id="ARBA00001974"/>
    </source>
</evidence>
<evidence type="ECO:0000256" key="5">
    <source>
        <dbReference type="ARBA" id="ARBA00023002"/>
    </source>
</evidence>
<dbReference type="PANTHER" id="PTHR42913">
    <property type="entry name" value="APOPTOSIS-INDUCING FACTOR 1"/>
    <property type="match status" value="1"/>
</dbReference>
<evidence type="ECO:0000313" key="8">
    <source>
        <dbReference type="Proteomes" id="UP000015531"/>
    </source>
</evidence>
<dbReference type="GO" id="GO:0019646">
    <property type="term" value="P:aerobic electron transport chain"/>
    <property type="evidence" value="ECO:0007669"/>
    <property type="project" value="TreeGrafter"/>
</dbReference>
<reference evidence="7 8" key="1">
    <citation type="journal article" date="2013" name="Genome Announc.">
        <title>Draft Genome Sequence of Sphingobium lactosutens Strain DS20T, Isolated from a Hexachlorocyclohexane Dumpsite.</title>
        <authorList>
            <person name="Kumar R."/>
            <person name="Dwivedi V."/>
            <person name="Negi V."/>
            <person name="Khurana J.P."/>
            <person name="Lal R."/>
        </authorList>
    </citation>
    <scope>NUCLEOTIDE SEQUENCE [LARGE SCALE GENOMIC DNA]</scope>
    <source>
        <strain evidence="7 8">DS20</strain>
    </source>
</reference>
<keyword evidence="3" id="KW-0285">Flavoprotein</keyword>
<dbReference type="GO" id="GO:0003955">
    <property type="term" value="F:NAD(P)H dehydrogenase (quinone) activity"/>
    <property type="evidence" value="ECO:0007669"/>
    <property type="project" value="TreeGrafter"/>
</dbReference>
<dbReference type="SUPFAM" id="SSF51905">
    <property type="entry name" value="FAD/NAD(P)-binding domain"/>
    <property type="match status" value="1"/>
</dbReference>
<dbReference type="eggNOG" id="COG1252">
    <property type="taxonomic scope" value="Bacteria"/>
</dbReference>
<comment type="cofactor">
    <cofactor evidence="1">
        <name>FAD</name>
        <dbReference type="ChEBI" id="CHEBI:57692"/>
    </cofactor>
</comment>
<keyword evidence="8" id="KW-1185">Reference proteome</keyword>
<dbReference type="InterPro" id="IPR023753">
    <property type="entry name" value="FAD/NAD-binding_dom"/>
</dbReference>
<dbReference type="Proteomes" id="UP000015531">
    <property type="component" value="Unassembled WGS sequence"/>
</dbReference>
<dbReference type="InterPro" id="IPR036188">
    <property type="entry name" value="FAD/NAD-bd_sf"/>
</dbReference>
<comment type="similarity">
    <text evidence="2">Belongs to the NADH dehydrogenase family.</text>
</comment>
<accession>T0IT00</accession>
<protein>
    <recommendedName>
        <fullName evidence="6">FAD/NAD(P)-binding domain-containing protein</fullName>
    </recommendedName>
</protein>
<evidence type="ECO:0000256" key="4">
    <source>
        <dbReference type="ARBA" id="ARBA00022827"/>
    </source>
</evidence>
<gene>
    <name evidence="7" type="ORF">RLDS_12375</name>
</gene>
<dbReference type="PRINTS" id="PR00411">
    <property type="entry name" value="PNDRDTASEI"/>
</dbReference>
<dbReference type="Pfam" id="PF07992">
    <property type="entry name" value="Pyr_redox_2"/>
    <property type="match status" value="1"/>
</dbReference>